<sequence length="267" mass="30783">MEAKSEHVARETETGFYLVERGVSMGSVYLDPGSYVNIFIVSLPDECVDVVACPPSLCPSLNDLRKEINKEGWNVRIYKSDDFVLGYGQDTEQLLLKGFRRQELRLLDYPKWCTRLIMEGLTDHLTAQQYRMQPNKGRKRFCEPKPYQITTRGQLNVFRGYDLKVIYWRGDRQPIFGLVVDIFWNIEDVNGRRLNSVEIAQYGASFEVAQIQGEYLPSNRINPEASRLRLQNHILPFVAQHKEFALPLSKGIKVTLKETPIRVILGV</sequence>
<dbReference type="Proteomes" id="UP000010146">
    <property type="component" value="Unassembled WGS sequence"/>
</dbReference>
<accession>A0A0F5PLJ0</accession>
<gene>
    <name evidence="1" type="ORF">CDSM653_01466</name>
</gene>
<organism evidence="1 2">
    <name type="scientific">Caldanaerobacter subterraneus subsp. pacificus DSM 12653</name>
    <dbReference type="NCBI Taxonomy" id="391606"/>
    <lineage>
        <taxon>Bacteria</taxon>
        <taxon>Bacillati</taxon>
        <taxon>Bacillota</taxon>
        <taxon>Clostridia</taxon>
        <taxon>Thermoanaerobacterales</taxon>
        <taxon>Thermoanaerobacteraceae</taxon>
        <taxon>Caldanaerobacter</taxon>
    </lineage>
</organism>
<dbReference type="AlphaFoldDB" id="A0A0F5PLJ0"/>
<protein>
    <submittedName>
        <fullName evidence="1">Uncharacterized protein</fullName>
    </submittedName>
</protein>
<evidence type="ECO:0000313" key="2">
    <source>
        <dbReference type="Proteomes" id="UP000010146"/>
    </source>
</evidence>
<evidence type="ECO:0000313" key="1">
    <source>
        <dbReference type="EMBL" id="KKC29503.1"/>
    </source>
</evidence>
<dbReference type="EMBL" id="ABXP02000079">
    <property type="protein sequence ID" value="KKC29503.1"/>
    <property type="molecule type" value="Genomic_DNA"/>
</dbReference>
<reference evidence="2" key="3">
    <citation type="submission" date="2015-02" db="EMBL/GenBank/DDBJ databases">
        <title>Genome analysis of three genomes within the thermophilic hydrogenogenic bacterial species Caldanaerobacter subterraneus.</title>
        <authorList>
            <person name="Sant'Anna F.H."/>
            <person name="Lebedinsky A."/>
            <person name="Sokolova T."/>
            <person name="Robb F.T."/>
            <person name="Gonzalez J.M."/>
        </authorList>
    </citation>
    <scope>NUCLEOTIDE SEQUENCE [LARGE SCALE GENOMIC DNA]</scope>
    <source>
        <strain evidence="2">DSM 12653</strain>
    </source>
</reference>
<comment type="caution">
    <text evidence="1">The sequence shown here is derived from an EMBL/GenBank/DDBJ whole genome shotgun (WGS) entry which is preliminary data.</text>
</comment>
<proteinExistence type="predicted"/>
<reference evidence="1 2" key="1">
    <citation type="submission" date="2008-07" db="EMBL/GenBank/DDBJ databases">
        <authorList>
            <person name="Gonzalez J."/>
            <person name="Sokolova T."/>
            <person name="Ferriera S."/>
            <person name="Johnson J."/>
            <person name="Kravitz S."/>
            <person name="Beeson K."/>
            <person name="Sutton G."/>
            <person name="Rogers Y.-H."/>
            <person name="Friedman R."/>
            <person name="Frazier M."/>
            <person name="Venter J.C."/>
        </authorList>
    </citation>
    <scope>NUCLEOTIDE SEQUENCE [LARGE SCALE GENOMIC DNA]</scope>
    <source>
        <strain evidence="1 2">DSM 12653</strain>
    </source>
</reference>
<name>A0A0F5PLJ0_9THEO</name>
<reference evidence="1 2" key="2">
    <citation type="journal article" date="2015" name="BMC Genomics">
        <title>Analysis of three genomes within the thermophilic bacterial species Caldanaerobacter subterraneus with a focus on carbon monoxide dehydrogenase evolution and hydrolase diversity.</title>
        <authorList>
            <person name="Sant'Anna F.H."/>
            <person name="Lebedinsky A.V."/>
            <person name="Sokolova T.G."/>
            <person name="Robb F.T."/>
            <person name="Gonzalez J.M."/>
        </authorList>
    </citation>
    <scope>NUCLEOTIDE SEQUENCE [LARGE SCALE GENOMIC DNA]</scope>
    <source>
        <strain evidence="1 2">DSM 12653</strain>
    </source>
</reference>